<sequence>MTTGSKSVPALGSIRPSLKSHLRRSSSFLTGATDTNMNSINMDLNSFPTPEARENNFRFHRDSSHPRCTSGQGGLSQRPDRGLIVPAGVTWTFPRGPSSRCRRIHPPERPSHCRSHRDRQRSRPRSQRSRPRRRHQRERERMIRFTFD</sequence>
<dbReference type="EMBL" id="JAFNEN010000001">
    <property type="protein sequence ID" value="KAG8202134.1"/>
    <property type="molecule type" value="Genomic_DNA"/>
</dbReference>
<protein>
    <submittedName>
        <fullName evidence="2">Uncharacterized protein</fullName>
    </submittedName>
</protein>
<feature type="compositionally biased region" description="Basic residues" evidence="1">
    <location>
        <begin position="112"/>
        <end position="136"/>
    </location>
</feature>
<evidence type="ECO:0000313" key="3">
    <source>
        <dbReference type="Proteomes" id="UP000827092"/>
    </source>
</evidence>
<reference evidence="2 3" key="1">
    <citation type="journal article" date="2022" name="Nat. Ecol. Evol.">
        <title>A masculinizing supergene underlies an exaggerated male reproductive morph in a spider.</title>
        <authorList>
            <person name="Hendrickx F."/>
            <person name="De Corte Z."/>
            <person name="Sonet G."/>
            <person name="Van Belleghem S.M."/>
            <person name="Kostlbacher S."/>
            <person name="Vangestel C."/>
        </authorList>
    </citation>
    <scope>NUCLEOTIDE SEQUENCE [LARGE SCALE GENOMIC DNA]</scope>
    <source>
        <strain evidence="2">W744_W776</strain>
    </source>
</reference>
<proteinExistence type="predicted"/>
<feature type="compositionally biased region" description="Basic and acidic residues" evidence="1">
    <location>
        <begin position="51"/>
        <end position="65"/>
    </location>
</feature>
<feature type="region of interest" description="Disordered" evidence="1">
    <location>
        <begin position="46"/>
        <end position="148"/>
    </location>
</feature>
<gene>
    <name evidence="2" type="ORF">JTE90_010495</name>
</gene>
<feature type="compositionally biased region" description="Basic and acidic residues" evidence="1">
    <location>
        <begin position="137"/>
        <end position="148"/>
    </location>
</feature>
<keyword evidence="3" id="KW-1185">Reference proteome</keyword>
<evidence type="ECO:0000256" key="1">
    <source>
        <dbReference type="SAM" id="MobiDB-lite"/>
    </source>
</evidence>
<evidence type="ECO:0000313" key="2">
    <source>
        <dbReference type="EMBL" id="KAG8202134.1"/>
    </source>
</evidence>
<accession>A0AAV6W658</accession>
<organism evidence="2 3">
    <name type="scientific">Oedothorax gibbosus</name>
    <dbReference type="NCBI Taxonomy" id="931172"/>
    <lineage>
        <taxon>Eukaryota</taxon>
        <taxon>Metazoa</taxon>
        <taxon>Ecdysozoa</taxon>
        <taxon>Arthropoda</taxon>
        <taxon>Chelicerata</taxon>
        <taxon>Arachnida</taxon>
        <taxon>Araneae</taxon>
        <taxon>Araneomorphae</taxon>
        <taxon>Entelegynae</taxon>
        <taxon>Araneoidea</taxon>
        <taxon>Linyphiidae</taxon>
        <taxon>Erigoninae</taxon>
        <taxon>Oedothorax</taxon>
    </lineage>
</organism>
<feature type="region of interest" description="Disordered" evidence="1">
    <location>
        <begin position="1"/>
        <end position="22"/>
    </location>
</feature>
<name>A0AAV6W658_9ARAC</name>
<dbReference type="Proteomes" id="UP000827092">
    <property type="component" value="Unassembled WGS sequence"/>
</dbReference>
<dbReference type="AlphaFoldDB" id="A0AAV6W658"/>
<comment type="caution">
    <text evidence="2">The sequence shown here is derived from an EMBL/GenBank/DDBJ whole genome shotgun (WGS) entry which is preliminary data.</text>
</comment>